<dbReference type="Gene3D" id="2.180.10.10">
    <property type="entry name" value="RHS repeat-associated core"/>
    <property type="match status" value="5"/>
</dbReference>
<dbReference type="InterPro" id="IPR022385">
    <property type="entry name" value="Rhs_assc_core"/>
</dbReference>
<proteinExistence type="predicted"/>
<evidence type="ECO:0000313" key="3">
    <source>
        <dbReference type="Proteomes" id="UP000319004"/>
    </source>
</evidence>
<dbReference type="GO" id="GO:0016020">
    <property type="term" value="C:membrane"/>
    <property type="evidence" value="ECO:0007669"/>
    <property type="project" value="InterPro"/>
</dbReference>
<dbReference type="Pfam" id="PF05345">
    <property type="entry name" value="He_PIG"/>
    <property type="match status" value="4"/>
</dbReference>
<dbReference type="Pfam" id="PF17963">
    <property type="entry name" value="Big_9"/>
    <property type="match status" value="1"/>
</dbReference>
<dbReference type="PANTHER" id="PTHR32305">
    <property type="match status" value="1"/>
</dbReference>
<dbReference type="InterPro" id="IPR006530">
    <property type="entry name" value="YD"/>
</dbReference>
<feature type="domain" description="IgGFc-binding protein N-terminal" evidence="1">
    <location>
        <begin position="20"/>
        <end position="286"/>
    </location>
</feature>
<accession>A0A518HX93</accession>
<dbReference type="InterPro" id="IPR013783">
    <property type="entry name" value="Ig-like_fold"/>
</dbReference>
<dbReference type="NCBIfam" id="TIGR03696">
    <property type="entry name" value="Rhs_assc_core"/>
    <property type="match status" value="1"/>
</dbReference>
<dbReference type="SUPFAM" id="SSF49313">
    <property type="entry name" value="Cadherin-like"/>
    <property type="match status" value="9"/>
</dbReference>
<dbReference type="GO" id="GO:0005509">
    <property type="term" value="F:calcium ion binding"/>
    <property type="evidence" value="ECO:0007669"/>
    <property type="project" value="InterPro"/>
</dbReference>
<keyword evidence="2" id="KW-0378">Hydrolase</keyword>
<dbReference type="Proteomes" id="UP000319004">
    <property type="component" value="Chromosome"/>
</dbReference>
<sequence>MIFASTKWECTHPVYDQNPYHPYGQATEFAVVATEDHTEIQIDPPADVEGENSDPYTITLHRGQTYQLRRRMDNDDLTGTLIASNKPIAVFSGNECANVPTTFAACDHLVEQLPPTSTWGSSFLSIPFAGRDGGDTFRFLANEDDTSVTVNGTIVAALDQGEFYETIIDGPAEISSDKPILVGQYANGAAYHSTTQGDPFMVLLPPTQQYLTEIVVSTPTETFETNHVNIIAQSSAIAGVTIDDVAVDPLLFVSIGDSGFSGAQVPITVGEHVISSQTPISVTSYGIDFYDSYGYIGGQSLSSIGDIESITINPPTEVAGVDSTRHAVARVADALDNPMGGILVQFEVEGVNAAAGFAYTDENGFAVFHYKGISEGTDQISAVAGTETATASKSWIVAPPEIEISSPTIDFDAVSGDTVLITGMATAGLSTAPIAAVLVNGSAVDALDELGNFFYAAPIYGGKNPFDFTAIDIYGQEASTSVTIEGYSLDYVDSQIDSANSGDFGVRYATTSWSESEDRLFVDLSVQNLSSSEFETPLLLGFTNFSSNLVSLDNFDGITLDGIPYLDFSNHVTDETLSPNEWTQQRTAEFLVPKRNQFTYDLVLIGEPNSPPEFKSAPITATVAGSVYEYELRAEDPDGDDLTYRIAAGPDAMSLVPATGTSGPTLVWNSSVSDLGLHNVVLEVSDPEGAVGVQDYQLSVLTPIEGQAPFFLTNPVTSAVMDLAYRYDVAAKSLAGLPVTISFDPTMTVPGGMQLTPTGDGTAEITWTPNANDVASYPIVLLATDTAGNSTEQPYTLGVSSEPDNRPPLISSTAPATYVAGKTKHYQVRATDPDEGDILHYTIIGNGGFSGADEPAIDPATGLFSWTPPLGLTTDASFTIAVDDGLGLSDDEMFTLEPSGDSTASISGIVFRDLDGDGVKSVTEAGLPGIPVFIDVNGNQAPDADEVQVSSTVDGSYQFDTLPAGDHVVMVVPGQDDIASTSAGAWHTVTLAVGQTIASVDFAISARTSNNQKPEITSIAPDVAPRLGLYEYDVVANDPDGDSLTFELLQSPEEMTIDSETGAIRWTAPISAPDLVYVTIRVEDEHGGFDIQPYDIAINGKYNQPPVIESPPVTSAVVGQPYIYQVIAQDPNPEDTLTYLVNSPYMNEIIVDYETGLLEWTPTKAESVPISIWVRDDGMGADFQDYVINVSVNPDNTPPEIRSEISGRVAIGREYRHVLDVFDAEGDALTYGLTSTTTGLSVSPDGVISWTPAADQGGDHTFTVTVSDGHPNGTVDKTYTLTAINGSANTPPRIQSAHFIDAVVGEFYERHVIAIDDDGDTLAYVIDGQPGGMQIHPATGRAHWTPLASQVGTYTFDVMVVDALGASDLETVTMNVINVNRPPTVAPIREVTTPVLVPYRYAVSASDPDGHQLTFSLGPGTTADELGDLNIDPDTGVIDWLPLMEGRREIDLRVTDELGLEIRMQFDVESLPEDHGEELFNTPPEFTSTPPKRIKIEELWSYQVAADDDDGDTITYSMTTAPPGATFDPVTQIMEWTPSSAYIQQLVPFRFEASDGKQTAFQNVLMGVTEFGNLVPVIDPIGPQTIVIDSTMQFRAGASDGNGDVLYYSLDDDSIDLGIVVDHIGRIAWTPTIDHVDDSPYSVTLSVTDTIATSTETFTIDVITDDTPPTIALYTDRDQALIDQTIAVQIDAVDNQAIAETTLVIESLDDGTTVQQLNIPVPVDHLGRASIDTSVALTGVVTLLATTTDTSGNSVEARKDVTILNLQDDGYPTVQLTQPSGSLSTPTDVIGTVTDDTGLVDVLVELYPSNGSAAITLSHSTGDVNNLVPEIVADAVARIDTTNLANDSYTLVVSATDVANNTSTADVRIEVDSDLKLGNLTIAVTDLTVPFLSSPIPIIRSYDSLGNGNRGSDKWANDESLGPGWRLGLPGAGLEIFHADTSFSTFDDRIPLRYGDKAVFTHVDGTTESWTFQPEPANALSSSPPMSHVKWVPDPGTTSALLVPDTPIYYVQGEYLIFTRHGEASYQTFSRETEFVQVRTRNGTVYHLNPDSGEAISVEGTDGSVVTMSDDGFIAQNGASVLINRDPSGRIAEIVDPLGNSINYTYDARGRLESFTDRSGRVEHYEYHGDTEKLAGVFDENGNRLTEYEFDDEGGRLSVIIDAEGRRIETRTDEEAKTETIIDAFGNTTMHEYNWGGFPVRTVDALGGETIRDFRGDGVLLSEIDPLGRGTHYEYDAIGRKTSETDPLGNTSYWTYFADGSVRTHTNPLGQTTVTTMATRELGGVPYMPSLLGKQILETRTTIDPSGDAVTLEREYQQGYNGLQEFYLTAATGFETYTRSIRIEGEDEFGVSNFVTVNSTYEPIADPAFPLGRLLTQTTQNAFGETGREEVFGRTTVYQRDPESRVTNVSTFTGTTTTEYDVFGRVVATTDHLGRRSETEYDLAGNVLAELVPDFTPLDSTDNVRSSNVYDIAGRLYSDIDVYGRTTIYEYDELGRIEFTVLPDNTPADDTDNPRLESRYDAAGQLTASIDQYGRETTYTYDPAGRQIESASPSGVVRRTVYDAAGRQIATNVQQPGASIATGSMQYYDESGRTTRTEQYADLDINLSTDTNGFSTTAVNTASPVNLISWTESVYVNGLQTEFVSSSGDQTDYDYNDRGQLVGQTDSSGLGSVITYNFAGNQIQTITNTVDEFGDDVQLVQQTVYDDFGREIYSSDSAPISTPVAEITGTATVYDSYGRVESTSRLIGLDIDIDAVDGFEASSLVDAGSVISTSTFTFDDLGRSSETVDSFGQRSQTVYDQYGNAVESRTEYLPSGASEAVWQVIRTIYDSEGRVEYQTDAFLLPIGTALGDNGASTPSAPATKYVYDDFGRQIAVERHRSVELQPSAGLSGDVHPGFVVTDPGELLSASETLYDSQGRVARTITGRVPTTALSADELAVLTLPAEFDLHLGNPDSYAAIGLTPGTIRDTLYDSAGRLSASLEHPLAAAVVGLDARFGTDTLVRLRTESQYDELGRLQLQRSGLVQVITDTGTLTAVEDDQSVDRVSHRDVQGNLVRTDYVTGGTIHYDSLTDTTSRSSGTVDSFVTSRFDDQNRLVAEMQQTSGATTATWSDVEESYVDGSGNLIPTKLYRYNDRDQLTSVELPAVPDPLSADQLVRPKYQYAYDELGQQATIIDPLLRETRFTYDSGGQQVSRTLPIGFGTDGAIADQIELDSWIQDLGSGSAAFTETMTYDDHGRQATHVSFEGVVTENVYEPATGRLSERRYFESVAAYDNGIGTADETWRYGYDGLGHRTQATKLDSAGNVLRSETTAYDDLGRVFAEVSEEGVLHYRYDPLGRMTATEIHPVGTAVSALPGATPERSTAYTYDALGRLDTVTESANSVEQHETDYAYDLQGRVADHSVVDASTGNLITTDYDYDALGRLDTQTDTDQSGNTLAEYDYDVRADGKRTKLTERFAVDHDNDPQTALVLSDPTTYDWTYDDVGRLTDEVIDHWDDTLDQTESFTYDLTGNRVSLERDHGNDGVDQAITYNFDANDRLIDEVLDDLVDDNNDTTTTYTYDHTQNTSKTVASTSTLVTRSSQLFSYNLQGRMNAVVNEGYDAAGVLNSRERASYEYDSKSYRVSLTSENGTTLSADLAAEVWSLTSEASFLADHHNHADYTQTIRETTYDDQGAVVKQVDFTFGSDEIAQTVTEGGTTETHVFGHDGHGSVRVLYALAGTAESIAQVFTFAAYGEMLAVHGADGVSVPVLQRLSSLGYSGEHFDAKAQQQYLRARFYDPVSGRFNRLDPFSGWLEDPQSLHKYAYVHGDPIQGLDPTGEFFAAAIGSVVSTLGNLIRNNKTAAVGVVAIDRTATLADAVTAASLLAIGSSVPFPLLAGLLVSLIPGAGIAKILGKSFDVLGTTGRLVIGSGGDLATVLAQGGKGRLDDAGELLSTYIQKLDDYVPDEKLVQLGGELGTVKTAQKLGLEPLDDFIVRYRGIDGLYKNGDKFVIAEAKGFSKGSSPTLGITKHGEQLSQQWIQRQATKLINKGGEFRKWGLELQDAIDERRVQVLLTKTPVDKGAKTVGETTFELRNYSQLGAISYNP</sequence>
<dbReference type="InterPro" id="IPR035234">
    <property type="entry name" value="IgGFc-bd_N"/>
</dbReference>
<dbReference type="EMBL" id="CP037423">
    <property type="protein sequence ID" value="QDV45478.1"/>
    <property type="molecule type" value="Genomic_DNA"/>
</dbReference>
<dbReference type="InterPro" id="IPR015919">
    <property type="entry name" value="Cadherin-like_sf"/>
</dbReference>
<dbReference type="PANTHER" id="PTHR32305:SF15">
    <property type="entry name" value="PROTEIN RHSA-RELATED"/>
    <property type="match status" value="1"/>
</dbReference>
<dbReference type="InterPro" id="IPR008964">
    <property type="entry name" value="Invasin/intimin_cell_adhesion"/>
</dbReference>
<organism evidence="2 3">
    <name type="scientific">Stieleria neptunia</name>
    <dbReference type="NCBI Taxonomy" id="2527979"/>
    <lineage>
        <taxon>Bacteria</taxon>
        <taxon>Pseudomonadati</taxon>
        <taxon>Planctomycetota</taxon>
        <taxon>Planctomycetia</taxon>
        <taxon>Pirellulales</taxon>
        <taxon>Pirellulaceae</taxon>
        <taxon>Stieleria</taxon>
    </lineage>
</organism>
<dbReference type="SUPFAM" id="SSF49373">
    <property type="entry name" value="Invasin/intimin cell-adhesion fragments"/>
    <property type="match status" value="1"/>
</dbReference>
<reference evidence="2 3" key="1">
    <citation type="submission" date="2019-03" db="EMBL/GenBank/DDBJ databases">
        <title>Deep-cultivation of Planctomycetes and their phenomic and genomic characterization uncovers novel biology.</title>
        <authorList>
            <person name="Wiegand S."/>
            <person name="Jogler M."/>
            <person name="Boedeker C."/>
            <person name="Pinto D."/>
            <person name="Vollmers J."/>
            <person name="Rivas-Marin E."/>
            <person name="Kohn T."/>
            <person name="Peeters S.H."/>
            <person name="Heuer A."/>
            <person name="Rast P."/>
            <person name="Oberbeckmann S."/>
            <person name="Bunk B."/>
            <person name="Jeske O."/>
            <person name="Meyerdierks A."/>
            <person name="Storesund J.E."/>
            <person name="Kallscheuer N."/>
            <person name="Luecker S."/>
            <person name="Lage O.M."/>
            <person name="Pohl T."/>
            <person name="Merkel B.J."/>
            <person name="Hornburger P."/>
            <person name="Mueller R.-W."/>
            <person name="Bruemmer F."/>
            <person name="Labrenz M."/>
            <person name="Spormann A.M."/>
            <person name="Op den Camp H."/>
            <person name="Overmann J."/>
            <person name="Amann R."/>
            <person name="Jetten M.S.M."/>
            <person name="Mascher T."/>
            <person name="Medema M.H."/>
            <person name="Devos D.P."/>
            <person name="Kaster A.-K."/>
            <person name="Ovreas L."/>
            <person name="Rohde M."/>
            <person name="Galperin M.Y."/>
            <person name="Jogler C."/>
        </authorList>
    </citation>
    <scope>NUCLEOTIDE SEQUENCE [LARGE SCALE GENOMIC DNA]</scope>
    <source>
        <strain evidence="2 3">Enr13</strain>
    </source>
</reference>
<protein>
    <submittedName>
        <fullName evidence="2">Deoxyribonuclease RhsC</fullName>
        <ecNumber evidence="2">3.1.-.-</ecNumber>
    </submittedName>
</protein>
<dbReference type="Pfam" id="PF05593">
    <property type="entry name" value="RHS_repeat"/>
    <property type="match status" value="3"/>
</dbReference>
<dbReference type="EC" id="3.1.-.-" evidence="2"/>
<name>A0A518HX93_9BACT</name>
<gene>
    <name evidence="2" type="primary">rhsC_2</name>
    <name evidence="2" type="ORF">Enr13x_53570</name>
</gene>
<dbReference type="InterPro" id="IPR031325">
    <property type="entry name" value="RHS_repeat"/>
</dbReference>
<dbReference type="InterPro" id="IPR050708">
    <property type="entry name" value="T6SS_VgrG/RHS"/>
</dbReference>
<keyword evidence="3" id="KW-1185">Reference proteome</keyword>
<evidence type="ECO:0000313" key="2">
    <source>
        <dbReference type="EMBL" id="QDV45478.1"/>
    </source>
</evidence>
<dbReference type="Gene3D" id="2.60.40.10">
    <property type="entry name" value="Immunoglobulins"/>
    <property type="match status" value="13"/>
</dbReference>
<evidence type="ECO:0000259" key="1">
    <source>
        <dbReference type="Pfam" id="PF17517"/>
    </source>
</evidence>
<dbReference type="SUPFAM" id="SSF117074">
    <property type="entry name" value="Hypothetical protein PA1324"/>
    <property type="match status" value="1"/>
</dbReference>
<dbReference type="Pfam" id="PF17517">
    <property type="entry name" value="IgGFc_binding"/>
    <property type="match status" value="1"/>
</dbReference>
<dbReference type="KEGG" id="snep:Enr13x_53570"/>
<dbReference type="GO" id="GO:0016787">
    <property type="term" value="F:hydrolase activity"/>
    <property type="evidence" value="ECO:0007669"/>
    <property type="project" value="UniProtKB-KW"/>
</dbReference>
<dbReference type="RefSeq" id="WP_231744444.1">
    <property type="nucleotide sequence ID" value="NZ_CP037423.1"/>
</dbReference>
<dbReference type="NCBIfam" id="TIGR01643">
    <property type="entry name" value="YD_repeat_2x"/>
    <property type="match status" value="4"/>
</dbReference>